<sequence length="141" mass="15894">MSSWAINVVFSLSLSLAHLHPQTRVGEDSRLRSHVSFVSPARALHDYYLGRGIHRPFRVVSGHILHTCGRDRVTRVNTVARSLPSGSRRHVTRATRGGTCYSSPTASLVLTDSFEKLPDQIMYPYGEPYDLIKYVFSSCRF</sequence>
<keyword evidence="1" id="KW-0732">Signal</keyword>
<gene>
    <name evidence="2" type="ORF">TDIB3V08_LOCUS10908</name>
</gene>
<organism evidence="2">
    <name type="scientific">Timema douglasi</name>
    <name type="common">Walking stick</name>
    <dbReference type="NCBI Taxonomy" id="61478"/>
    <lineage>
        <taxon>Eukaryota</taxon>
        <taxon>Metazoa</taxon>
        <taxon>Ecdysozoa</taxon>
        <taxon>Arthropoda</taxon>
        <taxon>Hexapoda</taxon>
        <taxon>Insecta</taxon>
        <taxon>Pterygota</taxon>
        <taxon>Neoptera</taxon>
        <taxon>Polyneoptera</taxon>
        <taxon>Phasmatodea</taxon>
        <taxon>Timematodea</taxon>
        <taxon>Timematoidea</taxon>
        <taxon>Timematidae</taxon>
        <taxon>Timema</taxon>
    </lineage>
</organism>
<feature type="chain" id="PRO_5030532921" description="Secreted protein" evidence="1">
    <location>
        <begin position="20"/>
        <end position="141"/>
    </location>
</feature>
<protein>
    <recommendedName>
        <fullName evidence="3">Secreted protein</fullName>
    </recommendedName>
</protein>
<dbReference type="EMBL" id="OA573081">
    <property type="protein sequence ID" value="CAD7204751.1"/>
    <property type="molecule type" value="Genomic_DNA"/>
</dbReference>
<feature type="signal peptide" evidence="1">
    <location>
        <begin position="1"/>
        <end position="19"/>
    </location>
</feature>
<reference evidence="2" key="1">
    <citation type="submission" date="2020-11" db="EMBL/GenBank/DDBJ databases">
        <authorList>
            <person name="Tran Van P."/>
        </authorList>
    </citation>
    <scope>NUCLEOTIDE SEQUENCE</scope>
</reference>
<evidence type="ECO:0000256" key="1">
    <source>
        <dbReference type="SAM" id="SignalP"/>
    </source>
</evidence>
<accession>A0A7R8VXZ6</accession>
<evidence type="ECO:0000313" key="2">
    <source>
        <dbReference type="EMBL" id="CAD7204751.1"/>
    </source>
</evidence>
<evidence type="ECO:0008006" key="3">
    <source>
        <dbReference type="Google" id="ProtNLM"/>
    </source>
</evidence>
<name>A0A7R8VXZ6_TIMDO</name>
<proteinExistence type="predicted"/>
<dbReference type="AlphaFoldDB" id="A0A7R8VXZ6"/>